<feature type="chain" id="PRO_5042264255" evidence="2">
    <location>
        <begin position="25"/>
        <end position="256"/>
    </location>
</feature>
<feature type="compositionally biased region" description="Basic and acidic residues" evidence="1">
    <location>
        <begin position="237"/>
        <end position="256"/>
    </location>
</feature>
<comment type="caution">
    <text evidence="3">The sequence shown here is derived from an EMBL/GenBank/DDBJ whole genome shotgun (WGS) entry which is preliminary data.</text>
</comment>
<evidence type="ECO:0000256" key="1">
    <source>
        <dbReference type="SAM" id="MobiDB-lite"/>
    </source>
</evidence>
<sequence>MVRKFCELFLLVVCLGCLWLLSKFRPGCFPEKKQKDLDKMSLTPPQTPQRPRPSRFIYPPEVHRSKERVQATLQSIINPLFDLLYIIYQGHPYTRPENIIQTLDRIQSDYMRQLTSHFFISPVSEQPLALYKLRHYFGCLEDIFEDEFCGIEGDLLNEYPTKAIKAAARAGWHERRWQGVVGRMVRDGSLRKDWGEMRLEDFVKVATNYMVFLVSLKLAGVERDSSLKSKKPPSIKDITRRTINKDESSNSRERIQ</sequence>
<dbReference type="Proteomes" id="UP001278500">
    <property type="component" value="Unassembled WGS sequence"/>
</dbReference>
<feature type="region of interest" description="Disordered" evidence="1">
    <location>
        <begin position="226"/>
        <end position="256"/>
    </location>
</feature>
<name>A0AAE0MJ39_9PEZI</name>
<gene>
    <name evidence="3" type="ORF">B0H65DRAFT_543196</name>
</gene>
<reference evidence="3" key="2">
    <citation type="submission" date="2023-06" db="EMBL/GenBank/DDBJ databases">
        <authorList>
            <consortium name="Lawrence Berkeley National Laboratory"/>
            <person name="Haridas S."/>
            <person name="Hensen N."/>
            <person name="Bonometti L."/>
            <person name="Westerberg I."/>
            <person name="Brannstrom I.O."/>
            <person name="Guillou S."/>
            <person name="Cros-Aarteil S."/>
            <person name="Calhoun S."/>
            <person name="Kuo A."/>
            <person name="Mondo S."/>
            <person name="Pangilinan J."/>
            <person name="Riley R."/>
            <person name="Labutti K."/>
            <person name="Andreopoulos B."/>
            <person name="Lipzen A."/>
            <person name="Chen C."/>
            <person name="Yanf M."/>
            <person name="Daum C."/>
            <person name="Ng V."/>
            <person name="Clum A."/>
            <person name="Steindorff A."/>
            <person name="Ohm R."/>
            <person name="Martin F."/>
            <person name="Silar P."/>
            <person name="Natvig D."/>
            <person name="Lalanne C."/>
            <person name="Gautier V."/>
            <person name="Ament-Velasquez S.L."/>
            <person name="Kruys A."/>
            <person name="Hutchinson M.I."/>
            <person name="Powell A.J."/>
            <person name="Barry K."/>
            <person name="Miller A.N."/>
            <person name="Grigoriev I.V."/>
            <person name="Debuchy R."/>
            <person name="Gladieux P."/>
            <person name="Thoren M.H."/>
            <person name="Johannesson H."/>
        </authorList>
    </citation>
    <scope>NUCLEOTIDE SEQUENCE</scope>
    <source>
        <strain evidence="3">CBS 560.94</strain>
    </source>
</reference>
<protein>
    <submittedName>
        <fullName evidence="3">Uncharacterized protein</fullName>
    </submittedName>
</protein>
<dbReference type="RefSeq" id="XP_062676682.1">
    <property type="nucleotide sequence ID" value="XM_062829216.1"/>
</dbReference>
<proteinExistence type="predicted"/>
<dbReference type="AlphaFoldDB" id="A0AAE0MJ39"/>
<evidence type="ECO:0000256" key="2">
    <source>
        <dbReference type="SAM" id="SignalP"/>
    </source>
</evidence>
<keyword evidence="4" id="KW-1185">Reference proteome</keyword>
<evidence type="ECO:0000313" key="4">
    <source>
        <dbReference type="Proteomes" id="UP001278500"/>
    </source>
</evidence>
<feature type="signal peptide" evidence="2">
    <location>
        <begin position="1"/>
        <end position="24"/>
    </location>
</feature>
<dbReference type="EMBL" id="JAUEPP010000010">
    <property type="protein sequence ID" value="KAK3334516.1"/>
    <property type="molecule type" value="Genomic_DNA"/>
</dbReference>
<reference evidence="3" key="1">
    <citation type="journal article" date="2023" name="Mol. Phylogenet. Evol.">
        <title>Genome-scale phylogeny and comparative genomics of the fungal order Sordariales.</title>
        <authorList>
            <person name="Hensen N."/>
            <person name="Bonometti L."/>
            <person name="Westerberg I."/>
            <person name="Brannstrom I.O."/>
            <person name="Guillou S."/>
            <person name="Cros-Aarteil S."/>
            <person name="Calhoun S."/>
            <person name="Haridas S."/>
            <person name="Kuo A."/>
            <person name="Mondo S."/>
            <person name="Pangilinan J."/>
            <person name="Riley R."/>
            <person name="LaButti K."/>
            <person name="Andreopoulos B."/>
            <person name="Lipzen A."/>
            <person name="Chen C."/>
            <person name="Yan M."/>
            <person name="Daum C."/>
            <person name="Ng V."/>
            <person name="Clum A."/>
            <person name="Steindorff A."/>
            <person name="Ohm R.A."/>
            <person name="Martin F."/>
            <person name="Silar P."/>
            <person name="Natvig D.O."/>
            <person name="Lalanne C."/>
            <person name="Gautier V."/>
            <person name="Ament-Velasquez S.L."/>
            <person name="Kruys A."/>
            <person name="Hutchinson M.I."/>
            <person name="Powell A.J."/>
            <person name="Barry K."/>
            <person name="Miller A.N."/>
            <person name="Grigoriev I.V."/>
            <person name="Debuchy R."/>
            <person name="Gladieux P."/>
            <person name="Hiltunen Thoren M."/>
            <person name="Johannesson H."/>
        </authorList>
    </citation>
    <scope>NUCLEOTIDE SEQUENCE</scope>
    <source>
        <strain evidence="3">CBS 560.94</strain>
    </source>
</reference>
<organism evidence="3 4">
    <name type="scientific">Neurospora tetraspora</name>
    <dbReference type="NCBI Taxonomy" id="94610"/>
    <lineage>
        <taxon>Eukaryota</taxon>
        <taxon>Fungi</taxon>
        <taxon>Dikarya</taxon>
        <taxon>Ascomycota</taxon>
        <taxon>Pezizomycotina</taxon>
        <taxon>Sordariomycetes</taxon>
        <taxon>Sordariomycetidae</taxon>
        <taxon>Sordariales</taxon>
        <taxon>Sordariaceae</taxon>
        <taxon>Neurospora</taxon>
    </lineage>
</organism>
<keyword evidence="2" id="KW-0732">Signal</keyword>
<evidence type="ECO:0000313" key="3">
    <source>
        <dbReference type="EMBL" id="KAK3334516.1"/>
    </source>
</evidence>
<dbReference type="GeneID" id="87866370"/>
<accession>A0AAE0MJ39</accession>